<gene>
    <name evidence="1" type="ORF">GCM10007940_43820</name>
</gene>
<evidence type="ECO:0000313" key="2">
    <source>
        <dbReference type="Proteomes" id="UP001156666"/>
    </source>
</evidence>
<dbReference type="RefSeq" id="WP_284284738.1">
    <property type="nucleotide sequence ID" value="NZ_BSOH01000036.1"/>
</dbReference>
<protein>
    <submittedName>
        <fullName evidence="1">Uncharacterized protein</fullName>
    </submittedName>
</protein>
<organism evidence="1 2">
    <name type="scientific">Portibacter lacus</name>
    <dbReference type="NCBI Taxonomy" id="1099794"/>
    <lineage>
        <taxon>Bacteria</taxon>
        <taxon>Pseudomonadati</taxon>
        <taxon>Bacteroidota</taxon>
        <taxon>Saprospiria</taxon>
        <taxon>Saprospirales</taxon>
        <taxon>Haliscomenobacteraceae</taxon>
        <taxon>Portibacter</taxon>
    </lineage>
</organism>
<evidence type="ECO:0000313" key="1">
    <source>
        <dbReference type="EMBL" id="GLR19766.1"/>
    </source>
</evidence>
<reference evidence="1" key="2">
    <citation type="submission" date="2023-01" db="EMBL/GenBank/DDBJ databases">
        <title>Draft genome sequence of Portibacter lacus strain NBRC 108769.</title>
        <authorList>
            <person name="Sun Q."/>
            <person name="Mori K."/>
        </authorList>
    </citation>
    <scope>NUCLEOTIDE SEQUENCE</scope>
    <source>
        <strain evidence="1">NBRC 108769</strain>
    </source>
</reference>
<accession>A0AA37WFA3</accession>
<name>A0AA37WFA3_9BACT</name>
<dbReference type="AlphaFoldDB" id="A0AA37WFA3"/>
<dbReference type="Proteomes" id="UP001156666">
    <property type="component" value="Unassembled WGS sequence"/>
</dbReference>
<proteinExistence type="predicted"/>
<sequence length="134" mass="15783">MTMRTVPSFLALAQFMRFIKCMNIEELNRKHFLETDMFYRVGYGLSSKLIDYRNGVIHLEVVIGRKWRKSHNATAHELGNCWRKTHPELNKAIACKVFIIDTRRYPYKKSLMNSGIQAEYDSKKGVLFSENYLN</sequence>
<comment type="caution">
    <text evidence="1">The sequence shown here is derived from an EMBL/GenBank/DDBJ whole genome shotgun (WGS) entry which is preliminary data.</text>
</comment>
<keyword evidence="2" id="KW-1185">Reference proteome</keyword>
<reference evidence="1" key="1">
    <citation type="journal article" date="2014" name="Int. J. Syst. Evol. Microbiol.">
        <title>Complete genome sequence of Corynebacterium casei LMG S-19264T (=DSM 44701T), isolated from a smear-ripened cheese.</title>
        <authorList>
            <consortium name="US DOE Joint Genome Institute (JGI-PGF)"/>
            <person name="Walter F."/>
            <person name="Albersmeier A."/>
            <person name="Kalinowski J."/>
            <person name="Ruckert C."/>
        </authorList>
    </citation>
    <scope>NUCLEOTIDE SEQUENCE</scope>
    <source>
        <strain evidence="1">NBRC 108769</strain>
    </source>
</reference>
<dbReference type="EMBL" id="BSOH01000036">
    <property type="protein sequence ID" value="GLR19766.1"/>
    <property type="molecule type" value="Genomic_DNA"/>
</dbReference>